<evidence type="ECO:0008006" key="3">
    <source>
        <dbReference type="Google" id="ProtNLM"/>
    </source>
</evidence>
<dbReference type="RefSeq" id="WP_308867128.1">
    <property type="nucleotide sequence ID" value="NZ_JAVFWO010000002.1"/>
</dbReference>
<comment type="caution">
    <text evidence="1">The sequence shown here is derived from an EMBL/GenBank/DDBJ whole genome shotgun (WGS) entry which is preliminary data.</text>
</comment>
<sequence>MFDYAKLGPVSYVATSGGSSYDGTGGVTTTGQLAFAHDGRTHVFASFEEPAEAKVLAEAIATELDRRNRAIPSSSSGDDAASAADLLRALRVLADAGLLTEQELATKKATIIDRF</sequence>
<reference evidence="1 2" key="1">
    <citation type="submission" date="2023-08" db="EMBL/GenBank/DDBJ databases">
        <title>Microbacterium psychrotolerans sp. nov., a psychrotolerant bacterium isolated from soil in Heilongjiang Province, China.</title>
        <authorList>
            <person name="An P."/>
            <person name="Zhao D."/>
            <person name="Xiang H."/>
        </authorList>
    </citation>
    <scope>NUCLEOTIDE SEQUENCE [LARGE SCALE GENOMIC DNA]</scope>
    <source>
        <strain evidence="1 2">QXD-8</strain>
    </source>
</reference>
<dbReference type="Proteomes" id="UP001235133">
    <property type="component" value="Unassembled WGS sequence"/>
</dbReference>
<name>A0ABU0YZC2_9MICO</name>
<proteinExistence type="predicted"/>
<evidence type="ECO:0000313" key="1">
    <source>
        <dbReference type="EMBL" id="MDQ7877675.1"/>
    </source>
</evidence>
<evidence type="ECO:0000313" key="2">
    <source>
        <dbReference type="Proteomes" id="UP001235133"/>
    </source>
</evidence>
<organism evidence="1 2">
    <name type="scientific">Microbacterium psychrotolerans</name>
    <dbReference type="NCBI Taxonomy" id="3068321"/>
    <lineage>
        <taxon>Bacteria</taxon>
        <taxon>Bacillati</taxon>
        <taxon>Actinomycetota</taxon>
        <taxon>Actinomycetes</taxon>
        <taxon>Micrococcales</taxon>
        <taxon>Microbacteriaceae</taxon>
        <taxon>Microbacterium</taxon>
    </lineage>
</organism>
<dbReference type="EMBL" id="JAVFWO010000002">
    <property type="protein sequence ID" value="MDQ7877675.1"/>
    <property type="molecule type" value="Genomic_DNA"/>
</dbReference>
<keyword evidence="2" id="KW-1185">Reference proteome</keyword>
<protein>
    <recommendedName>
        <fullName evidence="3">SHOCT domain-containing protein</fullName>
    </recommendedName>
</protein>
<accession>A0ABU0YZC2</accession>
<gene>
    <name evidence="1" type="ORF">Q9R08_06785</name>
</gene>